<name>A0A9J6CML4_POLVA</name>
<accession>A0A9J6CML4</accession>
<evidence type="ECO:0000313" key="3">
    <source>
        <dbReference type="Proteomes" id="UP001107558"/>
    </source>
</evidence>
<gene>
    <name evidence="2" type="ORF">PVAND_012480</name>
</gene>
<dbReference type="OrthoDB" id="6582325at2759"/>
<organism evidence="2 3">
    <name type="scientific">Polypedilum vanderplanki</name>
    <name type="common">Sleeping chironomid midge</name>
    <dbReference type="NCBI Taxonomy" id="319348"/>
    <lineage>
        <taxon>Eukaryota</taxon>
        <taxon>Metazoa</taxon>
        <taxon>Ecdysozoa</taxon>
        <taxon>Arthropoda</taxon>
        <taxon>Hexapoda</taxon>
        <taxon>Insecta</taxon>
        <taxon>Pterygota</taxon>
        <taxon>Neoptera</taxon>
        <taxon>Endopterygota</taxon>
        <taxon>Diptera</taxon>
        <taxon>Nematocera</taxon>
        <taxon>Chironomoidea</taxon>
        <taxon>Chironomidae</taxon>
        <taxon>Chironominae</taxon>
        <taxon>Polypedilum</taxon>
        <taxon>Polypedilum</taxon>
    </lineage>
</organism>
<protein>
    <recommendedName>
        <fullName evidence="4">Protein sleepless</fullName>
    </recommendedName>
</protein>
<sequence>MKNWSSLFLIIFFIHSNCEALKCYICKTRERNDCFDLDDSYVNAKECTGNLKWNQKFACLMNSSMQNNLIETDRSCIILERSFDPCEGQISQSKFGTCKFCFEDECNKESYNRTEKLNSNRFIFILYGIFLNVFKYL</sequence>
<evidence type="ECO:0000256" key="1">
    <source>
        <dbReference type="SAM" id="SignalP"/>
    </source>
</evidence>
<keyword evidence="1" id="KW-0732">Signal</keyword>
<evidence type="ECO:0000313" key="2">
    <source>
        <dbReference type="EMBL" id="KAG5683184.1"/>
    </source>
</evidence>
<dbReference type="AlphaFoldDB" id="A0A9J6CML4"/>
<proteinExistence type="predicted"/>
<reference evidence="2" key="1">
    <citation type="submission" date="2021-03" db="EMBL/GenBank/DDBJ databases">
        <title>Chromosome level genome of the anhydrobiotic midge Polypedilum vanderplanki.</title>
        <authorList>
            <person name="Yoshida Y."/>
            <person name="Kikawada T."/>
            <person name="Gusev O."/>
        </authorList>
    </citation>
    <scope>NUCLEOTIDE SEQUENCE</scope>
    <source>
        <strain evidence="2">NIAS01</strain>
        <tissue evidence="2">Whole body or cell culture</tissue>
    </source>
</reference>
<feature type="chain" id="PRO_5039944875" description="Protein sleepless" evidence="1">
    <location>
        <begin position="21"/>
        <end position="137"/>
    </location>
</feature>
<evidence type="ECO:0008006" key="4">
    <source>
        <dbReference type="Google" id="ProtNLM"/>
    </source>
</evidence>
<comment type="caution">
    <text evidence="2">The sequence shown here is derived from an EMBL/GenBank/DDBJ whole genome shotgun (WGS) entry which is preliminary data.</text>
</comment>
<keyword evidence="3" id="KW-1185">Reference proteome</keyword>
<dbReference type="EMBL" id="JADBJN010000001">
    <property type="protein sequence ID" value="KAG5683184.1"/>
    <property type="molecule type" value="Genomic_DNA"/>
</dbReference>
<dbReference type="Proteomes" id="UP001107558">
    <property type="component" value="Chromosome 1"/>
</dbReference>
<feature type="signal peptide" evidence="1">
    <location>
        <begin position="1"/>
        <end position="20"/>
    </location>
</feature>